<evidence type="ECO:0000313" key="3">
    <source>
        <dbReference type="Proteomes" id="UP001295423"/>
    </source>
</evidence>
<comment type="caution">
    <text evidence="2">The sequence shown here is derived from an EMBL/GenBank/DDBJ whole genome shotgun (WGS) entry which is preliminary data.</text>
</comment>
<evidence type="ECO:0000313" key="2">
    <source>
        <dbReference type="EMBL" id="CAJ1961813.1"/>
    </source>
</evidence>
<dbReference type="AlphaFoldDB" id="A0AAD2PWN1"/>
<proteinExistence type="predicted"/>
<gene>
    <name evidence="2" type="ORF">CYCCA115_LOCUS19384</name>
</gene>
<dbReference type="Proteomes" id="UP001295423">
    <property type="component" value="Unassembled WGS sequence"/>
</dbReference>
<reference evidence="2" key="1">
    <citation type="submission" date="2023-08" db="EMBL/GenBank/DDBJ databases">
        <authorList>
            <person name="Audoor S."/>
            <person name="Bilcke G."/>
        </authorList>
    </citation>
    <scope>NUCLEOTIDE SEQUENCE</scope>
</reference>
<dbReference type="EMBL" id="CAKOGP040002091">
    <property type="protein sequence ID" value="CAJ1961813.1"/>
    <property type="molecule type" value="Genomic_DNA"/>
</dbReference>
<protein>
    <submittedName>
        <fullName evidence="2">Uncharacterized protein</fullName>
    </submittedName>
</protein>
<evidence type="ECO:0000256" key="1">
    <source>
        <dbReference type="SAM" id="MobiDB-lite"/>
    </source>
</evidence>
<feature type="compositionally biased region" description="Polar residues" evidence="1">
    <location>
        <begin position="157"/>
        <end position="171"/>
    </location>
</feature>
<name>A0AAD2PWN1_9STRA</name>
<sequence>MSIDKPKAELTKKRRVRFHTRVKERSFYDYVEDEQDHRNLWCTSADYSEARKFEDALRECVSANKELYRKNTENLNAQGVLTHDQAAKKYALIDASIGAVIDEQDKQESAFYDDNSITGEMFCQNDERIAEVYLCHSYEALQQAQSRANRHAKHVQQIASEPSNESGTLSPSRFVEKSNFSRLCQRSKKSIMIGRGRRKLPAGPSKFVIEKRSTQEVICSI</sequence>
<keyword evidence="3" id="KW-1185">Reference proteome</keyword>
<accession>A0AAD2PWN1</accession>
<organism evidence="2 3">
    <name type="scientific">Cylindrotheca closterium</name>
    <dbReference type="NCBI Taxonomy" id="2856"/>
    <lineage>
        <taxon>Eukaryota</taxon>
        <taxon>Sar</taxon>
        <taxon>Stramenopiles</taxon>
        <taxon>Ochrophyta</taxon>
        <taxon>Bacillariophyta</taxon>
        <taxon>Bacillariophyceae</taxon>
        <taxon>Bacillariophycidae</taxon>
        <taxon>Bacillariales</taxon>
        <taxon>Bacillariaceae</taxon>
        <taxon>Cylindrotheca</taxon>
    </lineage>
</organism>
<feature type="region of interest" description="Disordered" evidence="1">
    <location>
        <begin position="149"/>
        <end position="172"/>
    </location>
</feature>